<gene>
    <name evidence="1" type="ORF">TNCT_525181</name>
</gene>
<reference evidence="1" key="1">
    <citation type="submission" date="2020-07" db="EMBL/GenBank/DDBJ databases">
        <title>Multicomponent nature underlies the extraordinary mechanical properties of spider dragline silk.</title>
        <authorList>
            <person name="Kono N."/>
            <person name="Nakamura H."/>
            <person name="Mori M."/>
            <person name="Yoshida Y."/>
            <person name="Ohtoshi R."/>
            <person name="Malay A.D."/>
            <person name="Moran D.A.P."/>
            <person name="Tomita M."/>
            <person name="Numata K."/>
            <person name="Arakawa K."/>
        </authorList>
    </citation>
    <scope>NUCLEOTIDE SEQUENCE</scope>
</reference>
<evidence type="ECO:0000313" key="2">
    <source>
        <dbReference type="Proteomes" id="UP000887116"/>
    </source>
</evidence>
<sequence length="76" mass="8768">MSILYHQGCFAMQEKPGIWFGPGMDYMVNTSKPSRSSFWTFWGFTIDLLVDATITNLPVSFDYFCGVIDNFDDRHT</sequence>
<keyword evidence="2" id="KW-1185">Reference proteome</keyword>
<organism evidence="1 2">
    <name type="scientific">Trichonephila clavata</name>
    <name type="common">Joro spider</name>
    <name type="synonym">Nephila clavata</name>
    <dbReference type="NCBI Taxonomy" id="2740835"/>
    <lineage>
        <taxon>Eukaryota</taxon>
        <taxon>Metazoa</taxon>
        <taxon>Ecdysozoa</taxon>
        <taxon>Arthropoda</taxon>
        <taxon>Chelicerata</taxon>
        <taxon>Arachnida</taxon>
        <taxon>Araneae</taxon>
        <taxon>Araneomorphae</taxon>
        <taxon>Entelegynae</taxon>
        <taxon>Araneoidea</taxon>
        <taxon>Nephilidae</taxon>
        <taxon>Trichonephila</taxon>
    </lineage>
</organism>
<dbReference type="Proteomes" id="UP000887116">
    <property type="component" value="Unassembled WGS sequence"/>
</dbReference>
<dbReference type="EMBL" id="BMAO01027083">
    <property type="protein sequence ID" value="GFR14428.1"/>
    <property type="molecule type" value="Genomic_DNA"/>
</dbReference>
<proteinExistence type="predicted"/>
<comment type="caution">
    <text evidence="1">The sequence shown here is derived from an EMBL/GenBank/DDBJ whole genome shotgun (WGS) entry which is preliminary data.</text>
</comment>
<name>A0A8X6GZW7_TRICU</name>
<evidence type="ECO:0000313" key="1">
    <source>
        <dbReference type="EMBL" id="GFR14428.1"/>
    </source>
</evidence>
<dbReference type="AlphaFoldDB" id="A0A8X6GZW7"/>
<accession>A0A8X6GZW7</accession>
<protein>
    <submittedName>
        <fullName evidence="1">Uncharacterized protein</fullName>
    </submittedName>
</protein>